<sequence length="106" mass="11896">MVDYLTNQSSAVSLNEFAVMEGNLEKGSTLYADQQKLVKKLYSEGTTEVFIDVEVKSFSQSGSNITIKTYEEFEITKSGGSPKLRTYNWTYTGVVKNGRIYLTSIQ</sequence>
<proteinExistence type="predicted"/>
<dbReference type="PANTHER" id="PTHR40038:SF1">
    <property type="entry name" value="MEMBRANE-ASSOCIATED PROTEIN TCAA"/>
    <property type="match status" value="1"/>
</dbReference>
<dbReference type="Proteomes" id="UP000031970">
    <property type="component" value="Unassembled WGS sequence"/>
</dbReference>
<comment type="caution">
    <text evidence="2">The sequence shown here is derived from an EMBL/GenBank/DDBJ whole genome shotgun (WGS) entry which is preliminary data.</text>
</comment>
<reference evidence="2 3" key="1">
    <citation type="submission" date="2014-11" db="EMBL/GenBank/DDBJ databases">
        <title>Draft Genome Sequences of Nine Bacillus subtilis Strains that Form Spores with High Heat-Resistance.</title>
        <authorList>
            <person name="Krawcyk A.O."/>
            <person name="Berendsen E.M."/>
            <person name="de Jong A."/>
            <person name="Holsappel S."/>
            <person name="Eijlander R.T."/>
            <person name="Wells-Bennik M."/>
            <person name="Kuipers O.P."/>
        </authorList>
    </citation>
    <scope>NUCLEOTIDE SEQUENCE [LARGE SCALE GENOMIC DNA]</scope>
    <source>
        <strain evidence="2 3">B4067</strain>
    </source>
</reference>
<organism evidence="2 3">
    <name type="scientific">Bacillus subtilis subsp. subtilis</name>
    <dbReference type="NCBI Taxonomy" id="135461"/>
    <lineage>
        <taxon>Bacteria</taxon>
        <taxon>Bacillati</taxon>
        <taxon>Bacillota</taxon>
        <taxon>Bacilli</taxon>
        <taxon>Bacillales</taxon>
        <taxon>Bacillaceae</taxon>
        <taxon>Bacillus</taxon>
    </lineage>
</organism>
<dbReference type="AlphaFoldDB" id="A0ABD3ZV92"/>
<evidence type="ECO:0000313" key="2">
    <source>
        <dbReference type="EMBL" id="KIL31735.1"/>
    </source>
</evidence>
<evidence type="ECO:0000259" key="1">
    <source>
        <dbReference type="Pfam" id="PF22819"/>
    </source>
</evidence>
<protein>
    <recommendedName>
        <fullName evidence="1">TcaA protein NTF2-like domain-containing protein</fullName>
    </recommendedName>
</protein>
<dbReference type="Pfam" id="PF22819">
    <property type="entry name" value="TcaA_5th"/>
    <property type="match status" value="1"/>
</dbReference>
<accession>A0ABD3ZV92</accession>
<dbReference type="InterPro" id="IPR054528">
    <property type="entry name" value="TcaA_5th"/>
</dbReference>
<feature type="domain" description="TcaA protein NTF2-like" evidence="1">
    <location>
        <begin position="1"/>
        <end position="104"/>
    </location>
</feature>
<evidence type="ECO:0000313" key="3">
    <source>
        <dbReference type="Proteomes" id="UP000031970"/>
    </source>
</evidence>
<dbReference type="EMBL" id="JSXS01000051">
    <property type="protein sequence ID" value="KIL31735.1"/>
    <property type="molecule type" value="Genomic_DNA"/>
</dbReference>
<dbReference type="PANTHER" id="PTHR40038">
    <property type="entry name" value="MEMBRANE-ASSOCIATED PROTEIN TCAA"/>
    <property type="match status" value="1"/>
</dbReference>
<gene>
    <name evidence="2" type="ORF">B4067_3851</name>
</gene>
<name>A0ABD3ZV92_BACIU</name>